<keyword evidence="3" id="KW-0732">Signal</keyword>
<dbReference type="AlphaFoldDB" id="A0A8I2KN58"/>
<evidence type="ECO:0000256" key="3">
    <source>
        <dbReference type="SAM" id="SignalP"/>
    </source>
</evidence>
<evidence type="ECO:0000313" key="4">
    <source>
        <dbReference type="EMBL" id="NLR24035.1"/>
    </source>
</evidence>
<dbReference type="InterPro" id="IPR013378">
    <property type="entry name" value="InlB-like_B-rpt"/>
</dbReference>
<dbReference type="EMBL" id="CP137579">
    <property type="protein sequence ID" value="WOX30927.1"/>
    <property type="molecule type" value="Genomic_DNA"/>
</dbReference>
<evidence type="ECO:0000256" key="1">
    <source>
        <dbReference type="ARBA" id="ARBA00004196"/>
    </source>
</evidence>
<evidence type="ECO:0000313" key="7">
    <source>
        <dbReference type="Proteomes" id="UP001304419"/>
    </source>
</evidence>
<keyword evidence="2" id="KW-0812">Transmembrane</keyword>
<name>A0A8I2KN58_9GAMM</name>
<dbReference type="Proteomes" id="UP000646877">
    <property type="component" value="Unassembled WGS sequence"/>
</dbReference>
<feature type="chain" id="PRO_5034002151" evidence="3">
    <location>
        <begin position="26"/>
        <end position="763"/>
    </location>
</feature>
<accession>A0A8I2KN58</accession>
<protein>
    <submittedName>
        <fullName evidence="4">InlB B-repeat-containing protein</fullName>
    </submittedName>
</protein>
<feature type="signal peptide" evidence="3">
    <location>
        <begin position="1"/>
        <end position="25"/>
    </location>
</feature>
<gene>
    <name evidence="4" type="ORF">F9Y85_22510</name>
    <name evidence="5" type="ORF">R5H13_23935</name>
</gene>
<organism evidence="4 6">
    <name type="scientific">Pseudoalteromonas maricaloris</name>
    <dbReference type="NCBI Taxonomy" id="184924"/>
    <lineage>
        <taxon>Bacteria</taxon>
        <taxon>Pseudomonadati</taxon>
        <taxon>Pseudomonadota</taxon>
        <taxon>Gammaproteobacteria</taxon>
        <taxon>Alteromonadales</taxon>
        <taxon>Pseudoalteromonadaceae</taxon>
        <taxon>Pseudoalteromonas</taxon>
    </lineage>
</organism>
<reference evidence="4" key="1">
    <citation type="submission" date="2019-10" db="EMBL/GenBank/DDBJ databases">
        <authorList>
            <person name="Paulsen S."/>
        </authorList>
    </citation>
    <scope>NUCLEOTIDE SEQUENCE</scope>
    <source>
        <strain evidence="4">LMG 19692</strain>
    </source>
</reference>
<comment type="subcellular location">
    <subcellularLocation>
        <location evidence="1">Cell envelope</location>
    </subcellularLocation>
</comment>
<evidence type="ECO:0000313" key="5">
    <source>
        <dbReference type="EMBL" id="WOX30927.1"/>
    </source>
</evidence>
<keyword evidence="2" id="KW-1133">Transmembrane helix</keyword>
<keyword evidence="2" id="KW-0472">Membrane</keyword>
<dbReference type="Pfam" id="PF09479">
    <property type="entry name" value="Flg_new"/>
    <property type="match status" value="2"/>
</dbReference>
<reference evidence="5 7" key="2">
    <citation type="submission" date="2023-10" db="EMBL/GenBank/DDBJ databases">
        <title>To unveil natural product biosynthetic capacity in Pseudoalteromonas.</title>
        <authorList>
            <person name="Wang J."/>
        </authorList>
    </citation>
    <scope>NUCLEOTIDE SEQUENCE [LARGE SCALE GENOMIC DNA]</scope>
    <source>
        <strain evidence="5 7">DSM 15914</strain>
    </source>
</reference>
<dbReference type="GO" id="GO:0030313">
    <property type="term" value="C:cell envelope"/>
    <property type="evidence" value="ECO:0007669"/>
    <property type="project" value="UniProtKB-SubCell"/>
</dbReference>
<evidence type="ECO:0000313" key="6">
    <source>
        <dbReference type="Proteomes" id="UP000646877"/>
    </source>
</evidence>
<dbReference type="RefSeq" id="WP_130127696.1">
    <property type="nucleotide sequence ID" value="NZ_CBCSDF010000024.1"/>
</dbReference>
<dbReference type="EMBL" id="WEIA01000022">
    <property type="protein sequence ID" value="NLR24035.1"/>
    <property type="molecule type" value="Genomic_DNA"/>
</dbReference>
<dbReference type="InterPro" id="IPR042229">
    <property type="entry name" value="Listeria/Bacterioides_rpt_sf"/>
</dbReference>
<feature type="transmembrane region" description="Helical" evidence="2">
    <location>
        <begin position="738"/>
        <end position="755"/>
    </location>
</feature>
<keyword evidence="7" id="KW-1185">Reference proteome</keyword>
<evidence type="ECO:0000256" key="2">
    <source>
        <dbReference type="SAM" id="Phobius"/>
    </source>
</evidence>
<proteinExistence type="predicted"/>
<sequence length="763" mass="83419">MSFNLFKKTTLATLVSGLAAMNVQASQPLSLDTITNPKINCDTKIELLMANAANGASDNLLPAESMLDVLNTHCFQEQKTTTETERNPPELRSIQLSSNSVNVNDGDKTVDITLRFYDESGVKAARVYLSPPTGFSWGGNKSAAAVNWQKTDEPGVYESKVSFTFTDADLNGKWFLTLGHILDVNNAVRFWLRESEIEAAGFNPHIIVANDKVSEGVNPEIKSITISDTEVDVNTGDKTVNIAIEAYDHSTMSKGVIRVSPPSQYKSLAIKQAESSDWQETDVEGVYRSNYSFTFTDKALPGEWFVASAMLTDSNGNIGAYNRGHFNKLGLPSAINVKNKTELDIVPPSIDNVAFSSHQLTATNGEQNVTLTVTASDISGMAKGYYSLRAPEGSEAKDKLFTIEQWQQGSDQNTFVGTTSLNFSTDDLQKGQGVWQLDANIQIDSAGIYSQGAKARELTTLGATPYIFVDEEQISKISVKDITGAKQVKTGASNRVTLEITENTLSSLPRRFDLYLDADAAVKLDFHSIDQGYTVNCIDLSNSHLCSFSGASDIKSVQVSFTVTPSEAGVFTPSVRFSSEAPELDYTDNKVAFQVTGYEPQQFSVVFKNWDGSVLSTQTIEESSAATAPQVPPREGYTFTGWNTDFNDVNQDLTITAQFEINKYQVKFVDWNDTVIKAAEVAHGQAATPPTEPKRDGYTFTGWDLAFDQVTSELVVKAQYKASSTPTTTDKEDKGSSGGAFGYLFILLSSVMVAIRRRTLRSR</sequence>
<dbReference type="Gene3D" id="2.60.40.4270">
    <property type="entry name" value="Listeria-Bacteroides repeat domain"/>
    <property type="match status" value="2"/>
</dbReference>
<dbReference type="Proteomes" id="UP001304419">
    <property type="component" value="Chromosome 2"/>
</dbReference>